<protein>
    <submittedName>
        <fullName evidence="2">Uncharacterized protein</fullName>
    </submittedName>
</protein>
<evidence type="ECO:0000313" key="3">
    <source>
        <dbReference type="Proteomes" id="UP000016605"/>
    </source>
</evidence>
<reference evidence="2 3" key="1">
    <citation type="submission" date="2013-08" db="EMBL/GenBank/DDBJ databases">
        <authorList>
            <person name="Weinstock G."/>
            <person name="Sodergren E."/>
            <person name="Wylie T."/>
            <person name="Fulton L."/>
            <person name="Fulton R."/>
            <person name="Fronick C."/>
            <person name="O'Laughlin M."/>
            <person name="Godfrey J."/>
            <person name="Miner T."/>
            <person name="Herter B."/>
            <person name="Appelbaum E."/>
            <person name="Cordes M."/>
            <person name="Lek S."/>
            <person name="Wollam A."/>
            <person name="Pepin K.H."/>
            <person name="Palsikar V.B."/>
            <person name="Mitreva M."/>
            <person name="Wilson R.K."/>
        </authorList>
    </citation>
    <scope>NUCLEOTIDE SEQUENCE [LARGE SCALE GENOMIC DNA]</scope>
    <source>
        <strain evidence="2 3">ATCC 14665</strain>
    </source>
</reference>
<accession>U2T9L1</accession>
<evidence type="ECO:0000313" key="2">
    <source>
        <dbReference type="EMBL" id="ERK71382.1"/>
    </source>
</evidence>
<dbReference type="EMBL" id="AWVQ01000289">
    <property type="protein sequence ID" value="ERK71382.1"/>
    <property type="molecule type" value="Genomic_DNA"/>
</dbReference>
<evidence type="ECO:0000256" key="1">
    <source>
        <dbReference type="SAM" id="MobiDB-lite"/>
    </source>
</evidence>
<feature type="region of interest" description="Disordered" evidence="1">
    <location>
        <begin position="1"/>
        <end position="40"/>
    </location>
</feature>
<feature type="compositionally biased region" description="Basic and acidic residues" evidence="1">
    <location>
        <begin position="1"/>
        <end position="24"/>
    </location>
</feature>
<dbReference type="HOGENOM" id="CLU_3291816_0_0_11"/>
<dbReference type="AlphaFoldDB" id="U2T9L1"/>
<organism evidence="2 3">
    <name type="scientific">Leifsonia aquatica ATCC 14665</name>
    <dbReference type="NCBI Taxonomy" id="1358026"/>
    <lineage>
        <taxon>Bacteria</taxon>
        <taxon>Bacillati</taxon>
        <taxon>Actinomycetota</taxon>
        <taxon>Actinomycetes</taxon>
        <taxon>Micrococcales</taxon>
        <taxon>Microbacteriaceae</taxon>
        <taxon>Leifsonia</taxon>
    </lineage>
</organism>
<gene>
    <name evidence="2" type="ORF">N136_02262</name>
</gene>
<sequence length="40" mass="4566">MDHDCGLAPRRERMATEMDSDSPRLGESLDWPEHLAAGRR</sequence>
<comment type="caution">
    <text evidence="2">The sequence shown here is derived from an EMBL/GenBank/DDBJ whole genome shotgun (WGS) entry which is preliminary data.</text>
</comment>
<dbReference type="Proteomes" id="UP000016605">
    <property type="component" value="Unassembled WGS sequence"/>
</dbReference>
<name>U2T9L1_LEIAQ</name>
<proteinExistence type="predicted"/>